<accession>A0A3G5AF28</accession>
<proteinExistence type="predicted"/>
<dbReference type="EMBL" id="MK072430">
    <property type="protein sequence ID" value="AYV84881.1"/>
    <property type="molecule type" value="Genomic_DNA"/>
</dbReference>
<organism evidence="1">
    <name type="scientific">Hyperionvirus sp</name>
    <dbReference type="NCBI Taxonomy" id="2487770"/>
    <lineage>
        <taxon>Viruses</taxon>
        <taxon>Varidnaviria</taxon>
        <taxon>Bamfordvirae</taxon>
        <taxon>Nucleocytoviricota</taxon>
        <taxon>Megaviricetes</taxon>
        <taxon>Imitervirales</taxon>
        <taxon>Mimiviridae</taxon>
        <taxon>Klosneuvirinae</taxon>
    </lineage>
</organism>
<reference evidence="1" key="1">
    <citation type="submission" date="2018-10" db="EMBL/GenBank/DDBJ databases">
        <title>Hidden diversity of soil giant viruses.</title>
        <authorList>
            <person name="Schulz F."/>
            <person name="Alteio L."/>
            <person name="Goudeau D."/>
            <person name="Ryan E.M."/>
            <person name="Malmstrom R.R."/>
            <person name="Blanchard J."/>
            <person name="Woyke T."/>
        </authorList>
    </citation>
    <scope>NUCLEOTIDE SEQUENCE</scope>
    <source>
        <strain evidence="1">HYV1</strain>
    </source>
</reference>
<name>A0A3G5AF28_9VIRU</name>
<evidence type="ECO:0000313" key="1">
    <source>
        <dbReference type="EMBL" id="AYV84881.1"/>
    </source>
</evidence>
<sequence>MTDIMGALFDREPSQVIVSQPIPSVLYTRLRPIIYVGGSSIIIVDFLNRRVITVNQMILPSDYHFASPSDNIVIHRENDEIYIKPNCSGKMGDCIKLDLKILQVTRIASFPGKPKQVDCGALSSAAAADVCRLRNSEYSRWSFMLFLNPVMHNHSTGTAIYKKHFCDIHGDRLRFRTHDGEFVDIVHPFFENIIDYLLSEDNMLVLTIYVPEKKIRSLMFIECNEPKIIGMIALADNIPSCFDEPAHIFAELTPVEKDFMIFRSRWASVMSGWILPPLAEIVMAYVFEL</sequence>
<gene>
    <name evidence="1" type="ORF">Hyperionvirus48_6</name>
</gene>
<protein>
    <submittedName>
        <fullName evidence="1">Uncharacterized protein</fullName>
    </submittedName>
</protein>